<evidence type="ECO:0000313" key="2">
    <source>
        <dbReference type="Proteomes" id="UP000886751"/>
    </source>
</evidence>
<reference evidence="1" key="1">
    <citation type="journal article" date="2021" name="PeerJ">
        <title>Extensive microbial diversity within the chicken gut microbiome revealed by metagenomics and culture.</title>
        <authorList>
            <person name="Gilroy R."/>
            <person name="Ravi A."/>
            <person name="Getino M."/>
            <person name="Pursley I."/>
            <person name="Horton D.L."/>
            <person name="Alikhan N.F."/>
            <person name="Baker D."/>
            <person name="Gharbi K."/>
            <person name="Hall N."/>
            <person name="Watson M."/>
            <person name="Adriaenssens E.M."/>
            <person name="Foster-Nyarko E."/>
            <person name="Jarju S."/>
            <person name="Secka A."/>
            <person name="Antonio M."/>
            <person name="Oren A."/>
            <person name="Chaudhuri R.R."/>
            <person name="La Ragione R."/>
            <person name="Hildebrand F."/>
            <person name="Pallen M.J."/>
        </authorList>
    </citation>
    <scope>NUCLEOTIDE SEQUENCE</scope>
    <source>
        <strain evidence="1">ChiHecec2B26-7398</strain>
    </source>
</reference>
<dbReference type="Proteomes" id="UP000886751">
    <property type="component" value="Unassembled WGS sequence"/>
</dbReference>
<protein>
    <submittedName>
        <fullName evidence="1">Uncharacterized protein</fullName>
    </submittedName>
</protein>
<comment type="caution">
    <text evidence="1">The sequence shown here is derived from an EMBL/GenBank/DDBJ whole genome shotgun (WGS) entry which is preliminary data.</text>
</comment>
<dbReference type="EMBL" id="DXEI01000087">
    <property type="protein sequence ID" value="HIX94977.1"/>
    <property type="molecule type" value="Genomic_DNA"/>
</dbReference>
<name>A0A9D1Y0Y7_9FIRM</name>
<accession>A0A9D1Y0Y7</accession>
<reference evidence="1" key="2">
    <citation type="submission" date="2021-04" db="EMBL/GenBank/DDBJ databases">
        <authorList>
            <person name="Gilroy R."/>
        </authorList>
    </citation>
    <scope>NUCLEOTIDE SEQUENCE</scope>
    <source>
        <strain evidence="1">ChiHecec2B26-7398</strain>
    </source>
</reference>
<dbReference type="AlphaFoldDB" id="A0A9D1Y0Y7"/>
<gene>
    <name evidence="1" type="ORF">H9846_05930</name>
</gene>
<proteinExistence type="predicted"/>
<evidence type="ECO:0000313" key="1">
    <source>
        <dbReference type="EMBL" id="HIX94977.1"/>
    </source>
</evidence>
<organism evidence="1 2">
    <name type="scientific">Candidatus Gemmiger excrementipullorum</name>
    <dbReference type="NCBI Taxonomy" id="2838610"/>
    <lineage>
        <taxon>Bacteria</taxon>
        <taxon>Bacillati</taxon>
        <taxon>Bacillota</taxon>
        <taxon>Clostridia</taxon>
        <taxon>Eubacteriales</taxon>
        <taxon>Gemmiger</taxon>
    </lineage>
</organism>
<sequence length="69" mass="7514">MNKLLIFEKFSDSDKTRPAFLVKKPGGMLSGACLWVVGCLPYIVGRGLDPAANRPAPPLHGLRVVYFAL</sequence>